<proteinExistence type="inferred from homology"/>
<evidence type="ECO:0000256" key="1">
    <source>
        <dbReference type="ARBA" id="ARBA00007625"/>
    </source>
</evidence>
<dbReference type="Pfam" id="PF24796">
    <property type="entry name" value="WDR55"/>
    <property type="match status" value="1"/>
</dbReference>
<dbReference type="RefSeq" id="XP_028475244.1">
    <property type="nucleotide sequence ID" value="XM_028624172.1"/>
</dbReference>
<dbReference type="InterPro" id="IPR015943">
    <property type="entry name" value="WD40/YVTN_repeat-like_dom_sf"/>
</dbReference>
<evidence type="ECO:0000256" key="4">
    <source>
        <dbReference type="ARBA" id="ARBA00023242"/>
    </source>
</evidence>
<keyword evidence="4 5" id="KW-0539">Nucleus</keyword>
<dbReference type="STRING" id="105984.A0A427XNJ5"/>
<dbReference type="PANTHER" id="PTHR44019:SF20">
    <property type="entry name" value="WD REPEAT-CONTAINING PROTEIN 55"/>
    <property type="match status" value="1"/>
</dbReference>
<evidence type="ECO:0000313" key="7">
    <source>
        <dbReference type="EMBL" id="RSH80297.1"/>
    </source>
</evidence>
<comment type="caution">
    <text evidence="7">The sequence shown here is derived from an EMBL/GenBank/DDBJ whole genome shotgun (WGS) entry which is preliminary data.</text>
</comment>
<dbReference type="Gene3D" id="2.130.10.10">
    <property type="entry name" value="YVTN repeat-like/Quinoprotein amine dehydrogenase"/>
    <property type="match status" value="2"/>
</dbReference>
<feature type="compositionally biased region" description="Acidic residues" evidence="6">
    <location>
        <begin position="386"/>
        <end position="396"/>
    </location>
</feature>
<dbReference type="PIRSF" id="PIRSF038169">
    <property type="entry name" value="WD_repeat_p55"/>
    <property type="match status" value="1"/>
</dbReference>
<dbReference type="InterPro" id="IPR001680">
    <property type="entry name" value="WD40_rpt"/>
</dbReference>
<dbReference type="PANTHER" id="PTHR44019">
    <property type="entry name" value="WD REPEAT-CONTAINING PROTEIN 55"/>
    <property type="match status" value="1"/>
</dbReference>
<feature type="region of interest" description="Disordered" evidence="6">
    <location>
        <begin position="302"/>
        <end position="396"/>
    </location>
</feature>
<dbReference type="InterPro" id="IPR050505">
    <property type="entry name" value="WDR55/POC1"/>
</dbReference>
<dbReference type="SUPFAM" id="SSF50978">
    <property type="entry name" value="WD40 repeat-like"/>
    <property type="match status" value="1"/>
</dbReference>
<dbReference type="InterPro" id="IPR017422">
    <property type="entry name" value="WDR55"/>
</dbReference>
<dbReference type="InterPro" id="IPR036322">
    <property type="entry name" value="WD40_repeat_dom_sf"/>
</dbReference>
<evidence type="ECO:0000313" key="8">
    <source>
        <dbReference type="Proteomes" id="UP000279236"/>
    </source>
</evidence>
<evidence type="ECO:0000256" key="6">
    <source>
        <dbReference type="SAM" id="MobiDB-lite"/>
    </source>
</evidence>
<organism evidence="7 8">
    <name type="scientific">Apiotrichum porosum</name>
    <dbReference type="NCBI Taxonomy" id="105984"/>
    <lineage>
        <taxon>Eukaryota</taxon>
        <taxon>Fungi</taxon>
        <taxon>Dikarya</taxon>
        <taxon>Basidiomycota</taxon>
        <taxon>Agaricomycotina</taxon>
        <taxon>Tremellomycetes</taxon>
        <taxon>Trichosporonales</taxon>
        <taxon>Trichosporonaceae</taxon>
        <taxon>Apiotrichum</taxon>
    </lineage>
</organism>
<dbReference type="EMBL" id="RSCE01000008">
    <property type="protein sequence ID" value="RSH80297.1"/>
    <property type="molecule type" value="Genomic_DNA"/>
</dbReference>
<comment type="subcellular location">
    <subcellularLocation>
        <location evidence="5">Nucleus</location>
        <location evidence="5">Nucleolus</location>
    </subcellularLocation>
</comment>
<dbReference type="AlphaFoldDB" id="A0A427XNJ5"/>
<keyword evidence="3" id="KW-0677">Repeat</keyword>
<feature type="compositionally biased region" description="Acidic residues" evidence="6">
    <location>
        <begin position="302"/>
        <end position="343"/>
    </location>
</feature>
<feature type="compositionally biased region" description="Basic residues" evidence="6">
    <location>
        <begin position="363"/>
        <end position="376"/>
    </location>
</feature>
<sequence>MPDIKLRNQPFDLVFHPRESVVYASLLTGEVKAWRYDDVTGETSKGWSVRPTKRTARALAVEADGTGLWMGGKSGVLCRMDASTGTVLREQDVAHAAPINRVSCINEQLVVSGDDEGVIKFWDPRTAGDPVRTYTQHWDYISDFTYYEDKRQLITTSGDGHLSVIDVRSSKAEPMSVSADQEDELLSIAQIKGGDKCVVGTGLGVLSIWNRKLGWEDSVDRFIGHPASVDAVVALTEDAVATGSEDGMVRVINITPNQFLGVIATHEEYPIERLALDRSGKWLGSVSHDLCIKLTDVEDMFESDNEDGDEDEEMDADSDAEGVDAEDAEGEGEGEGEDAEMEDAGAPAPAVDWGSDSDDGAAKSRKKKDKGPKIKSAKAAMAAAQAEEEAGFFDDL</sequence>
<keyword evidence="8" id="KW-1185">Reference proteome</keyword>
<dbReference type="OrthoDB" id="2288928at2759"/>
<keyword evidence="2 5" id="KW-0853">WD repeat</keyword>
<evidence type="ECO:0000256" key="2">
    <source>
        <dbReference type="ARBA" id="ARBA00022574"/>
    </source>
</evidence>
<accession>A0A427XNJ5</accession>
<dbReference type="GeneID" id="39593413"/>
<name>A0A427XNJ5_9TREE</name>
<dbReference type="Proteomes" id="UP000279236">
    <property type="component" value="Unassembled WGS sequence"/>
</dbReference>
<comment type="similarity">
    <text evidence="1 5">Belongs to the WD repeat WDR55 family.</text>
</comment>
<dbReference type="SMART" id="SM00320">
    <property type="entry name" value="WD40"/>
    <property type="match status" value="5"/>
</dbReference>
<dbReference type="GO" id="GO:0005730">
    <property type="term" value="C:nucleolus"/>
    <property type="evidence" value="ECO:0007669"/>
    <property type="project" value="UniProtKB-SubCell"/>
</dbReference>
<gene>
    <name evidence="7" type="primary">JIP5</name>
    <name evidence="7" type="ORF">EHS24_008870</name>
</gene>
<evidence type="ECO:0000256" key="5">
    <source>
        <dbReference type="PIRNR" id="PIRNR038169"/>
    </source>
</evidence>
<evidence type="ECO:0000256" key="3">
    <source>
        <dbReference type="ARBA" id="ARBA00022737"/>
    </source>
</evidence>
<protein>
    <recommendedName>
        <fullName evidence="5">WD repeat-containing protein</fullName>
    </recommendedName>
</protein>
<reference evidence="7 8" key="1">
    <citation type="submission" date="2018-11" db="EMBL/GenBank/DDBJ databases">
        <title>Genome sequence of Apiotrichum porosum DSM 27194.</title>
        <authorList>
            <person name="Aliyu H."/>
            <person name="Gorte O."/>
            <person name="Ochsenreither K."/>
        </authorList>
    </citation>
    <scope>NUCLEOTIDE SEQUENCE [LARGE SCALE GENOMIC DNA]</scope>
    <source>
        <strain evidence="7 8">DSM 27194</strain>
    </source>
</reference>